<organism evidence="8 9">
    <name type="scientific">Lithospermum erythrorhizon</name>
    <name type="common">Purple gromwell</name>
    <name type="synonym">Lithospermum officinale var. erythrorhizon</name>
    <dbReference type="NCBI Taxonomy" id="34254"/>
    <lineage>
        <taxon>Eukaryota</taxon>
        <taxon>Viridiplantae</taxon>
        <taxon>Streptophyta</taxon>
        <taxon>Embryophyta</taxon>
        <taxon>Tracheophyta</taxon>
        <taxon>Spermatophyta</taxon>
        <taxon>Magnoliopsida</taxon>
        <taxon>eudicotyledons</taxon>
        <taxon>Gunneridae</taxon>
        <taxon>Pentapetalae</taxon>
        <taxon>asterids</taxon>
        <taxon>lamiids</taxon>
        <taxon>Boraginales</taxon>
        <taxon>Boraginaceae</taxon>
        <taxon>Boraginoideae</taxon>
        <taxon>Lithospermeae</taxon>
        <taxon>Lithospermum</taxon>
    </lineage>
</organism>
<gene>
    <name evidence="8" type="ORF">LIER_21053</name>
</gene>
<dbReference type="SUPFAM" id="SSF50891">
    <property type="entry name" value="Cyclophilin-like"/>
    <property type="match status" value="1"/>
</dbReference>
<feature type="domain" description="PPIase cyclophilin-type" evidence="7">
    <location>
        <begin position="10"/>
        <end position="174"/>
    </location>
</feature>
<evidence type="ECO:0000256" key="1">
    <source>
        <dbReference type="ARBA" id="ARBA00000971"/>
    </source>
</evidence>
<dbReference type="GO" id="GO:0006457">
    <property type="term" value="P:protein folding"/>
    <property type="evidence" value="ECO:0007669"/>
    <property type="project" value="InterPro"/>
</dbReference>
<comment type="caution">
    <text evidence="8">The sequence shown here is derived from an EMBL/GenBank/DDBJ whole genome shotgun (WGS) entry which is preliminary data.</text>
</comment>
<feature type="compositionally biased region" description="Basic and acidic residues" evidence="6">
    <location>
        <begin position="479"/>
        <end position="497"/>
    </location>
</feature>
<feature type="compositionally biased region" description="Basic and acidic residues" evidence="6">
    <location>
        <begin position="329"/>
        <end position="340"/>
    </location>
</feature>
<dbReference type="PANTHER" id="PTHR11071:SF447">
    <property type="entry name" value="PEPTIDYL-PROLYL CIS-TRANS ISOMERASE CYP63"/>
    <property type="match status" value="1"/>
</dbReference>
<feature type="compositionally biased region" description="Low complexity" evidence="6">
    <location>
        <begin position="468"/>
        <end position="478"/>
    </location>
</feature>
<feature type="region of interest" description="Disordered" evidence="6">
    <location>
        <begin position="186"/>
        <end position="625"/>
    </location>
</feature>
<dbReference type="EMBL" id="BAABME010005471">
    <property type="protein sequence ID" value="GAA0165726.1"/>
    <property type="molecule type" value="Genomic_DNA"/>
</dbReference>
<dbReference type="PROSITE" id="PS50072">
    <property type="entry name" value="CSA_PPIASE_2"/>
    <property type="match status" value="1"/>
</dbReference>
<name>A0AAV3QRT5_LITER</name>
<dbReference type="InterPro" id="IPR020892">
    <property type="entry name" value="Cyclophilin-type_PPIase_CS"/>
</dbReference>
<dbReference type="InterPro" id="IPR002130">
    <property type="entry name" value="Cyclophilin-type_PPIase_dom"/>
</dbReference>
<feature type="compositionally biased region" description="Polar residues" evidence="6">
    <location>
        <begin position="594"/>
        <end position="606"/>
    </location>
</feature>
<dbReference type="EC" id="5.2.1.8" evidence="3"/>
<sequence length="625" mass="69730">MPKKKNPLVFLEISFDGISAGRIDIELFADTVPKTAENFRALCTGEMGFGSATGKRLHYKECAFHRIIKGFMAQGGDFTKGNGTGGESIYGGKFPDENFKLEHSEAGILSMANSGPNTNGSQFFIIFKRQPHLDGKHVVFGKVVKGMDIVKKMEEIGTDDGKTSSSVKVLDCGEISEGKIHDKKVVEKVKTKRKSAISDERKKKRRRYSSSESYSSSTDSYSSSGSDSYSHSDSDSDSDSYSSSSSSDGRRRKRRPTKKDKHSRKKKTRGGKKRRTKSVRDRKTKHKRSSQSFSSTGSGSVSSSSSDDEHVKRAHKGKKASTPVTGVAKQKELSPKKMEAKASVNEATSGNGKKAEDNTVGKVHGEGSDHLRKSRSPTPSPSGKQRSTFRSSPRESPRRSSSPRNQNDSKTHRASPEQNNNGASNREPKLSRSRSPNGTPKRVRKGRGFTEQYSFVRRYRTPSPQRTPYRPYNYGGRYYPRDRDRDVSNRRYAERSPQRSYGRSQRGRSPPRYQRRRSRSRSTSPSRGAYRGRDRRKSRSPSADRRPAVSDRMKSRLGARVDDDHPLKRSPPSPRSRGSSRSRSPKAVPRLQTRKATPSRSESSSPDGGRGLVSYEDVSMEDRAD</sequence>
<dbReference type="GO" id="GO:0005737">
    <property type="term" value="C:cytoplasm"/>
    <property type="evidence" value="ECO:0007669"/>
    <property type="project" value="TreeGrafter"/>
</dbReference>
<feature type="compositionally biased region" description="Low complexity" evidence="6">
    <location>
        <begin position="290"/>
        <end position="305"/>
    </location>
</feature>
<feature type="compositionally biased region" description="Basic residues" evidence="6">
    <location>
        <begin position="250"/>
        <end position="289"/>
    </location>
</feature>
<dbReference type="PRINTS" id="PR00153">
    <property type="entry name" value="CSAPPISMRASE"/>
</dbReference>
<dbReference type="GO" id="GO:0003755">
    <property type="term" value="F:peptidyl-prolyl cis-trans isomerase activity"/>
    <property type="evidence" value="ECO:0007669"/>
    <property type="project" value="UniProtKB-KW"/>
</dbReference>
<protein>
    <recommendedName>
        <fullName evidence="3">peptidylprolyl isomerase</fullName>
        <ecNumber evidence="3">5.2.1.8</ecNumber>
    </recommendedName>
</protein>
<evidence type="ECO:0000256" key="6">
    <source>
        <dbReference type="SAM" id="MobiDB-lite"/>
    </source>
</evidence>
<evidence type="ECO:0000313" key="8">
    <source>
        <dbReference type="EMBL" id="GAA0165726.1"/>
    </source>
</evidence>
<evidence type="ECO:0000256" key="4">
    <source>
        <dbReference type="ARBA" id="ARBA00023110"/>
    </source>
</evidence>
<keyword evidence="5" id="KW-0413">Isomerase</keyword>
<keyword evidence="9" id="KW-1185">Reference proteome</keyword>
<keyword evidence="4" id="KW-0697">Rotamase</keyword>
<comment type="catalytic activity">
    <reaction evidence="1">
        <text>[protein]-peptidylproline (omega=180) = [protein]-peptidylproline (omega=0)</text>
        <dbReference type="Rhea" id="RHEA:16237"/>
        <dbReference type="Rhea" id="RHEA-COMP:10747"/>
        <dbReference type="Rhea" id="RHEA-COMP:10748"/>
        <dbReference type="ChEBI" id="CHEBI:83833"/>
        <dbReference type="ChEBI" id="CHEBI:83834"/>
        <dbReference type="EC" id="5.2.1.8"/>
    </reaction>
</comment>
<feature type="compositionally biased region" description="Low complexity" evidence="6">
    <location>
        <begin position="498"/>
        <end position="512"/>
    </location>
</feature>
<evidence type="ECO:0000259" key="7">
    <source>
        <dbReference type="PROSITE" id="PS50072"/>
    </source>
</evidence>
<dbReference type="FunFam" id="2.40.100.10:FF:000022">
    <property type="entry name" value="Peptidyl-prolyl cis-trans isomerase CYP95"/>
    <property type="match status" value="1"/>
</dbReference>
<dbReference type="Proteomes" id="UP001454036">
    <property type="component" value="Unassembled WGS sequence"/>
</dbReference>
<dbReference type="Gene3D" id="2.40.100.10">
    <property type="entry name" value="Cyclophilin-like"/>
    <property type="match status" value="1"/>
</dbReference>
<evidence type="ECO:0000256" key="2">
    <source>
        <dbReference type="ARBA" id="ARBA00007365"/>
    </source>
</evidence>
<reference evidence="8 9" key="1">
    <citation type="submission" date="2024-01" db="EMBL/GenBank/DDBJ databases">
        <title>The complete chloroplast genome sequence of Lithospermum erythrorhizon: insights into the phylogenetic relationship among Boraginaceae species and the maternal lineages of purple gromwells.</title>
        <authorList>
            <person name="Okada T."/>
            <person name="Watanabe K."/>
        </authorList>
    </citation>
    <scope>NUCLEOTIDE SEQUENCE [LARGE SCALE GENOMIC DNA]</scope>
</reference>
<evidence type="ECO:0000256" key="5">
    <source>
        <dbReference type="ARBA" id="ARBA00023235"/>
    </source>
</evidence>
<evidence type="ECO:0000313" key="9">
    <source>
        <dbReference type="Proteomes" id="UP001454036"/>
    </source>
</evidence>
<dbReference type="Pfam" id="PF00160">
    <property type="entry name" value="Pro_isomerase"/>
    <property type="match status" value="1"/>
</dbReference>
<feature type="compositionally biased region" description="Basic and acidic residues" evidence="6">
    <location>
        <begin position="542"/>
        <end position="567"/>
    </location>
</feature>
<feature type="compositionally biased region" description="Basic and acidic residues" evidence="6">
    <location>
        <begin position="353"/>
        <end position="371"/>
    </location>
</feature>
<accession>A0AAV3QRT5</accession>
<dbReference type="PROSITE" id="PS00170">
    <property type="entry name" value="CSA_PPIASE_1"/>
    <property type="match status" value="1"/>
</dbReference>
<dbReference type="AlphaFoldDB" id="A0AAV3QRT5"/>
<evidence type="ECO:0000256" key="3">
    <source>
        <dbReference type="ARBA" id="ARBA00013194"/>
    </source>
</evidence>
<dbReference type="CDD" id="cd01926">
    <property type="entry name" value="cyclophilin_ABH_like"/>
    <property type="match status" value="1"/>
</dbReference>
<feature type="compositionally biased region" description="Low complexity" evidence="6">
    <location>
        <begin position="210"/>
        <end position="231"/>
    </location>
</feature>
<comment type="similarity">
    <text evidence="2">Belongs to the cyclophilin-type PPIase family.</text>
</comment>
<dbReference type="InterPro" id="IPR029000">
    <property type="entry name" value="Cyclophilin-like_dom_sf"/>
</dbReference>
<proteinExistence type="inferred from homology"/>
<dbReference type="GO" id="GO:0016018">
    <property type="term" value="F:cyclosporin A binding"/>
    <property type="evidence" value="ECO:0007669"/>
    <property type="project" value="TreeGrafter"/>
</dbReference>
<dbReference type="PANTHER" id="PTHR11071">
    <property type="entry name" value="PEPTIDYL-PROLYL CIS-TRANS ISOMERASE"/>
    <property type="match status" value="1"/>
</dbReference>